<feature type="chain" id="PRO_5009319446" evidence="1">
    <location>
        <begin position="20"/>
        <end position="100"/>
    </location>
</feature>
<name>A0A1I8GGZ1_9PLAT</name>
<keyword evidence="1" id="KW-0732">Signal</keyword>
<sequence>MSSIGWAFALLCLATVLSALPAGRYENLELTLTDVKHELKYAEATHNLPKGILQKLIPSVVLTSTGLDKRGGRRYSLCWGVYHPVACIGVQYFNIVTMDN</sequence>
<organism evidence="2 3">
    <name type="scientific">Macrostomum lignano</name>
    <dbReference type="NCBI Taxonomy" id="282301"/>
    <lineage>
        <taxon>Eukaryota</taxon>
        <taxon>Metazoa</taxon>
        <taxon>Spiralia</taxon>
        <taxon>Lophotrochozoa</taxon>
        <taxon>Platyhelminthes</taxon>
        <taxon>Rhabditophora</taxon>
        <taxon>Macrostomorpha</taxon>
        <taxon>Macrostomida</taxon>
        <taxon>Macrostomidae</taxon>
        <taxon>Macrostomum</taxon>
    </lineage>
</organism>
<accession>A0A1I8GGZ1</accession>
<dbReference type="Proteomes" id="UP000095280">
    <property type="component" value="Unplaced"/>
</dbReference>
<dbReference type="AlphaFoldDB" id="A0A1I8GGZ1"/>
<dbReference type="WBParaSite" id="maker-uti_cns_0001834-snap-gene-0.7-mRNA-1">
    <property type="protein sequence ID" value="maker-uti_cns_0001834-snap-gene-0.7-mRNA-1"/>
    <property type="gene ID" value="maker-uti_cns_0001834-snap-gene-0.7"/>
</dbReference>
<proteinExistence type="predicted"/>
<evidence type="ECO:0000313" key="2">
    <source>
        <dbReference type="Proteomes" id="UP000095280"/>
    </source>
</evidence>
<feature type="signal peptide" evidence="1">
    <location>
        <begin position="1"/>
        <end position="19"/>
    </location>
</feature>
<keyword evidence="2" id="KW-1185">Reference proteome</keyword>
<protein>
    <submittedName>
        <fullName evidence="3">Secreted protein</fullName>
    </submittedName>
</protein>
<evidence type="ECO:0000313" key="3">
    <source>
        <dbReference type="WBParaSite" id="maker-uti_cns_0001834-snap-gene-0.7-mRNA-1"/>
    </source>
</evidence>
<reference evidence="3" key="1">
    <citation type="submission" date="2016-11" db="UniProtKB">
        <authorList>
            <consortium name="WormBaseParasite"/>
        </authorList>
    </citation>
    <scope>IDENTIFICATION</scope>
</reference>
<evidence type="ECO:0000256" key="1">
    <source>
        <dbReference type="SAM" id="SignalP"/>
    </source>
</evidence>